<dbReference type="InterPro" id="IPR006311">
    <property type="entry name" value="TAT_signal"/>
</dbReference>
<dbReference type="OrthoDB" id="214274at2157"/>
<evidence type="ECO:0000313" key="3">
    <source>
        <dbReference type="Proteomes" id="UP000283805"/>
    </source>
</evidence>
<keyword evidence="3" id="KW-1185">Reference proteome</keyword>
<feature type="region of interest" description="Disordered" evidence="1">
    <location>
        <begin position="30"/>
        <end position="57"/>
    </location>
</feature>
<dbReference type="PROSITE" id="PS51257">
    <property type="entry name" value="PROKAR_LIPOPROTEIN"/>
    <property type="match status" value="1"/>
</dbReference>
<dbReference type="EMBL" id="RAPO01000006">
    <property type="protein sequence ID" value="RKD88091.1"/>
    <property type="molecule type" value="Genomic_DNA"/>
</dbReference>
<evidence type="ECO:0000256" key="1">
    <source>
        <dbReference type="SAM" id="MobiDB-lite"/>
    </source>
</evidence>
<dbReference type="AlphaFoldDB" id="A0A419VXX4"/>
<sequence length="172" mass="17843">MTRSESTSRSRRRLLASLGAGAVAVAGAGCTGSGGLDGEPSYEEGNVGDVNASSDANRSAEEMVTAEALAQQEPNNSVTPLESLSLVDHEFVVEDGYLGSTIQGTVQNTGGDRVQLVEVRTRIYNGSGNLIGRYFASTGDLDANAAWEFQVVVLEAPADVAAYDITVLGTPS</sequence>
<dbReference type="InterPro" id="IPR047676">
    <property type="entry name" value="FxLYD_dom"/>
</dbReference>
<proteinExistence type="predicted"/>
<evidence type="ECO:0000313" key="2">
    <source>
        <dbReference type="EMBL" id="RKD88091.1"/>
    </source>
</evidence>
<accession>A0A419VXX4</accession>
<protein>
    <submittedName>
        <fullName evidence="2">Uncharacterized protein</fullName>
    </submittedName>
</protein>
<dbReference type="NCBIfam" id="NF038353">
    <property type="entry name" value="FxLYD_dom"/>
    <property type="match status" value="1"/>
</dbReference>
<dbReference type="Proteomes" id="UP000283805">
    <property type="component" value="Unassembled WGS sequence"/>
</dbReference>
<organism evidence="2 3">
    <name type="scientific">Halopiger aswanensis</name>
    <dbReference type="NCBI Taxonomy" id="148449"/>
    <lineage>
        <taxon>Archaea</taxon>
        <taxon>Methanobacteriati</taxon>
        <taxon>Methanobacteriota</taxon>
        <taxon>Stenosarchaea group</taxon>
        <taxon>Halobacteria</taxon>
        <taxon>Halobacteriales</taxon>
        <taxon>Natrialbaceae</taxon>
        <taxon>Halopiger</taxon>
    </lineage>
</organism>
<name>A0A419VXX4_9EURY</name>
<comment type="caution">
    <text evidence="2">The sequence shown here is derived from an EMBL/GenBank/DDBJ whole genome shotgun (WGS) entry which is preliminary data.</text>
</comment>
<reference evidence="2 3" key="1">
    <citation type="submission" date="2018-09" db="EMBL/GenBank/DDBJ databases">
        <title>Genomic Encyclopedia of Archaeal and Bacterial Type Strains, Phase II (KMG-II): from individual species to whole genera.</title>
        <authorList>
            <person name="Goeker M."/>
        </authorList>
    </citation>
    <scope>NUCLEOTIDE SEQUENCE [LARGE SCALE GENOMIC DNA]</scope>
    <source>
        <strain evidence="2 3">DSM 13151</strain>
    </source>
</reference>
<dbReference type="PROSITE" id="PS51318">
    <property type="entry name" value="TAT"/>
    <property type="match status" value="1"/>
</dbReference>
<dbReference type="RefSeq" id="WP_120246714.1">
    <property type="nucleotide sequence ID" value="NZ_RAPO01000006.1"/>
</dbReference>
<gene>
    <name evidence="2" type="ORF">ATJ93_4407</name>
</gene>